<dbReference type="HOGENOM" id="CLU_3320208_0_0_1"/>
<evidence type="ECO:0000313" key="2">
    <source>
        <dbReference type="Proteomes" id="UP000030104"/>
    </source>
</evidence>
<gene>
    <name evidence="1" type="ORF">PITC_053210</name>
</gene>
<dbReference type="AlphaFoldDB" id="A0A0A2KM65"/>
<keyword evidence="2" id="KW-1185">Reference proteome</keyword>
<reference evidence="1 2" key="1">
    <citation type="journal article" date="2015" name="Mol. Plant Microbe Interact.">
        <title>Genome, transcriptome, and functional analyses of Penicillium expansum provide new insights into secondary metabolism and pathogenicity.</title>
        <authorList>
            <person name="Ballester A.R."/>
            <person name="Marcet-Houben M."/>
            <person name="Levin E."/>
            <person name="Sela N."/>
            <person name="Selma-Lazaro C."/>
            <person name="Carmona L."/>
            <person name="Wisniewski M."/>
            <person name="Droby S."/>
            <person name="Gonzalez-Candelas L."/>
            <person name="Gabaldon T."/>
        </authorList>
    </citation>
    <scope>NUCLEOTIDE SEQUENCE [LARGE SCALE GENOMIC DNA]</scope>
    <source>
        <strain evidence="1 2">PHI-1</strain>
    </source>
</reference>
<name>A0A0A2KM65_PENIT</name>
<sequence length="39" mass="4522">MLFWTRSKFHDKCNVLFPRTSQCGRRHALVLGRGLGFGE</sequence>
<dbReference type="EMBL" id="JQGA01001240">
    <property type="protein sequence ID" value="KGO68033.1"/>
    <property type="molecule type" value="Genomic_DNA"/>
</dbReference>
<comment type="caution">
    <text evidence="1">The sequence shown here is derived from an EMBL/GenBank/DDBJ whole genome shotgun (WGS) entry which is preliminary data.</text>
</comment>
<dbReference type="Proteomes" id="UP000030104">
    <property type="component" value="Unassembled WGS sequence"/>
</dbReference>
<proteinExistence type="predicted"/>
<protein>
    <submittedName>
        <fullName evidence="1">Uncharacterized protein</fullName>
    </submittedName>
</protein>
<organism evidence="1 2">
    <name type="scientific">Penicillium italicum</name>
    <name type="common">Blue mold</name>
    <dbReference type="NCBI Taxonomy" id="40296"/>
    <lineage>
        <taxon>Eukaryota</taxon>
        <taxon>Fungi</taxon>
        <taxon>Dikarya</taxon>
        <taxon>Ascomycota</taxon>
        <taxon>Pezizomycotina</taxon>
        <taxon>Eurotiomycetes</taxon>
        <taxon>Eurotiomycetidae</taxon>
        <taxon>Eurotiales</taxon>
        <taxon>Aspergillaceae</taxon>
        <taxon>Penicillium</taxon>
    </lineage>
</organism>
<accession>A0A0A2KM65</accession>
<evidence type="ECO:0000313" key="1">
    <source>
        <dbReference type="EMBL" id="KGO68033.1"/>
    </source>
</evidence>